<dbReference type="EMBL" id="CAJNOG010000255">
    <property type="protein sequence ID" value="CAF1120924.1"/>
    <property type="molecule type" value="Genomic_DNA"/>
</dbReference>
<organism evidence="7 9">
    <name type="scientific">Adineta steineri</name>
    <dbReference type="NCBI Taxonomy" id="433720"/>
    <lineage>
        <taxon>Eukaryota</taxon>
        <taxon>Metazoa</taxon>
        <taxon>Spiralia</taxon>
        <taxon>Gnathifera</taxon>
        <taxon>Rotifera</taxon>
        <taxon>Eurotatoria</taxon>
        <taxon>Bdelloidea</taxon>
        <taxon>Adinetida</taxon>
        <taxon>Adinetidae</taxon>
        <taxon>Adineta</taxon>
    </lineage>
</organism>
<evidence type="ECO:0000313" key="7">
    <source>
        <dbReference type="EMBL" id="CAF1120924.1"/>
    </source>
</evidence>
<feature type="domain" description="G-protein coupled receptors family 1 profile" evidence="6">
    <location>
        <begin position="36"/>
        <end position="295"/>
    </location>
</feature>
<dbReference type="Gene3D" id="1.20.1070.10">
    <property type="entry name" value="Rhodopsin 7-helix transmembrane proteins"/>
    <property type="match status" value="1"/>
</dbReference>
<keyword evidence="3 5" id="KW-1133">Transmembrane helix</keyword>
<dbReference type="Proteomes" id="UP000663845">
    <property type="component" value="Unassembled WGS sequence"/>
</dbReference>
<feature type="transmembrane region" description="Helical" evidence="5">
    <location>
        <begin position="194"/>
        <end position="214"/>
    </location>
</feature>
<evidence type="ECO:0000313" key="9">
    <source>
        <dbReference type="Proteomes" id="UP000663845"/>
    </source>
</evidence>
<feature type="transmembrane region" description="Helical" evidence="5">
    <location>
        <begin position="235"/>
        <end position="259"/>
    </location>
</feature>
<sequence length="318" mass="37684">MMNETNSDIIISSEPELYRYLKLCIFVILEIPSILISIYIIYQFIHSRQFRSRLNNHSVIALIILSFIETTSELPIALQYLRLGHVQPMNSNFCLFWIWFNFSLQTTNLFLMGWTSIERHILIFHSSWVQTTIGKIKWHYIPLIFCSTYIPLFYLSCVIIYQCENIFDYSLYLCGSPCYNNITWLSTFDWTTNMLIPSVAIPFLSISLLLRVLIQAKKMKRSLNWRSTRKMTLQLIVISILYLIFWFPLALISLIRIYFIPTFLNDVTLYYLNYTPYLVQLLMPYVCIACLPEIWPKKIRIDTTTTTIQHGHQTINKK</sequence>
<name>A0A814QIV5_9BILA</name>
<dbReference type="SUPFAM" id="SSF81321">
    <property type="entry name" value="Family A G protein-coupled receptor-like"/>
    <property type="match status" value="1"/>
</dbReference>
<dbReference type="PROSITE" id="PS50262">
    <property type="entry name" value="G_PROTEIN_RECEP_F1_2"/>
    <property type="match status" value="1"/>
</dbReference>
<dbReference type="InterPro" id="IPR000276">
    <property type="entry name" value="GPCR_Rhodpsn"/>
</dbReference>
<evidence type="ECO:0000256" key="5">
    <source>
        <dbReference type="SAM" id="Phobius"/>
    </source>
</evidence>
<dbReference type="CDD" id="cd00637">
    <property type="entry name" value="7tm_classA_rhodopsin-like"/>
    <property type="match status" value="1"/>
</dbReference>
<dbReference type="Pfam" id="PF00001">
    <property type="entry name" value="7tm_1"/>
    <property type="match status" value="1"/>
</dbReference>
<dbReference type="Proteomes" id="UP000663844">
    <property type="component" value="Unassembled WGS sequence"/>
</dbReference>
<dbReference type="GO" id="GO:0016020">
    <property type="term" value="C:membrane"/>
    <property type="evidence" value="ECO:0007669"/>
    <property type="project" value="UniProtKB-SubCell"/>
</dbReference>
<proteinExistence type="predicted"/>
<dbReference type="EMBL" id="CAJOAZ010000097">
    <property type="protein sequence ID" value="CAF3529783.1"/>
    <property type="molecule type" value="Genomic_DNA"/>
</dbReference>
<dbReference type="GO" id="GO:0004930">
    <property type="term" value="F:G protein-coupled receptor activity"/>
    <property type="evidence" value="ECO:0007669"/>
    <property type="project" value="InterPro"/>
</dbReference>
<evidence type="ECO:0000256" key="1">
    <source>
        <dbReference type="ARBA" id="ARBA00004370"/>
    </source>
</evidence>
<evidence type="ECO:0000313" key="8">
    <source>
        <dbReference type="EMBL" id="CAF3529783.1"/>
    </source>
</evidence>
<feature type="transmembrane region" description="Helical" evidence="5">
    <location>
        <begin position="271"/>
        <end position="291"/>
    </location>
</feature>
<evidence type="ECO:0000256" key="2">
    <source>
        <dbReference type="ARBA" id="ARBA00022692"/>
    </source>
</evidence>
<dbReference type="AlphaFoldDB" id="A0A814QIV5"/>
<dbReference type="PROSITE" id="PS00237">
    <property type="entry name" value="G_PROTEIN_RECEP_F1_1"/>
    <property type="match status" value="1"/>
</dbReference>
<feature type="transmembrane region" description="Helical" evidence="5">
    <location>
        <begin position="54"/>
        <end position="76"/>
    </location>
</feature>
<evidence type="ECO:0000256" key="4">
    <source>
        <dbReference type="ARBA" id="ARBA00023136"/>
    </source>
</evidence>
<comment type="subcellular location">
    <subcellularLocation>
        <location evidence="1">Membrane</location>
    </subcellularLocation>
</comment>
<accession>A0A814QIV5</accession>
<keyword evidence="2 5" id="KW-0812">Transmembrane</keyword>
<feature type="transmembrane region" description="Helical" evidence="5">
    <location>
        <begin position="96"/>
        <end position="117"/>
    </location>
</feature>
<evidence type="ECO:0000259" key="6">
    <source>
        <dbReference type="PROSITE" id="PS50262"/>
    </source>
</evidence>
<keyword evidence="4 5" id="KW-0472">Membrane</keyword>
<feature type="transmembrane region" description="Helical" evidence="5">
    <location>
        <begin position="138"/>
        <end position="161"/>
    </location>
</feature>
<gene>
    <name evidence="7" type="ORF">JYZ213_LOCUS22474</name>
    <name evidence="8" type="ORF">OXD698_LOCUS2878</name>
</gene>
<reference evidence="7" key="1">
    <citation type="submission" date="2021-02" db="EMBL/GenBank/DDBJ databases">
        <authorList>
            <person name="Nowell W R."/>
        </authorList>
    </citation>
    <scope>NUCLEOTIDE SEQUENCE</scope>
</reference>
<protein>
    <recommendedName>
        <fullName evidence="6">G-protein coupled receptors family 1 profile domain-containing protein</fullName>
    </recommendedName>
</protein>
<comment type="caution">
    <text evidence="7">The sequence shown here is derived from an EMBL/GenBank/DDBJ whole genome shotgun (WGS) entry which is preliminary data.</text>
</comment>
<dbReference type="InterPro" id="IPR017452">
    <property type="entry name" value="GPCR_Rhodpsn_7TM"/>
</dbReference>
<evidence type="ECO:0000256" key="3">
    <source>
        <dbReference type="ARBA" id="ARBA00022989"/>
    </source>
</evidence>
<feature type="transmembrane region" description="Helical" evidence="5">
    <location>
        <begin position="20"/>
        <end position="42"/>
    </location>
</feature>